<reference evidence="1" key="1">
    <citation type="submission" date="2020-08" db="EMBL/GenBank/DDBJ databases">
        <title>Genome public.</title>
        <authorList>
            <person name="Liu C."/>
            <person name="Sun Q."/>
        </authorList>
    </citation>
    <scope>NUCLEOTIDE SEQUENCE</scope>
    <source>
        <strain evidence="1">NSJ-28</strain>
    </source>
</reference>
<organism evidence="1 2">
    <name type="scientific">Agathobaculum faecis</name>
    <dbReference type="NCBI Taxonomy" id="2763013"/>
    <lineage>
        <taxon>Bacteria</taxon>
        <taxon>Bacillati</taxon>
        <taxon>Bacillota</taxon>
        <taxon>Clostridia</taxon>
        <taxon>Eubacteriales</taxon>
        <taxon>Butyricicoccaceae</taxon>
        <taxon>Agathobaculum</taxon>
    </lineage>
</organism>
<dbReference type="RefSeq" id="WP_054328168.1">
    <property type="nucleotide sequence ID" value="NZ_JACOPL010000010.1"/>
</dbReference>
<evidence type="ECO:0000313" key="1">
    <source>
        <dbReference type="EMBL" id="MBC5726075.1"/>
    </source>
</evidence>
<dbReference type="Proteomes" id="UP000606499">
    <property type="component" value="Unassembled WGS sequence"/>
</dbReference>
<dbReference type="AlphaFoldDB" id="A0A923RZ93"/>
<gene>
    <name evidence="1" type="ORF">H8S45_11480</name>
</gene>
<comment type="caution">
    <text evidence="1">The sequence shown here is derived from an EMBL/GenBank/DDBJ whole genome shotgun (WGS) entry which is preliminary data.</text>
</comment>
<sequence>MPQLQYYPVRETLFSAEAGTRYVSFGLRCCAPEQGVPQLAFIPDVSCDEIFVRGLADRFTRHQLSPCHFLDAVLDSLC</sequence>
<accession>A0A923RZ93</accession>
<protein>
    <submittedName>
        <fullName evidence="1">Uncharacterized protein</fullName>
    </submittedName>
</protein>
<evidence type="ECO:0000313" key="2">
    <source>
        <dbReference type="Proteomes" id="UP000606499"/>
    </source>
</evidence>
<proteinExistence type="predicted"/>
<keyword evidence="2" id="KW-1185">Reference proteome</keyword>
<dbReference type="InterPro" id="IPR017016">
    <property type="entry name" value="UCP033595"/>
</dbReference>
<dbReference type="Pfam" id="PF20124">
    <property type="entry name" value="DUF6514"/>
    <property type="match status" value="1"/>
</dbReference>
<name>A0A923RZ93_9FIRM</name>
<dbReference type="EMBL" id="JACOPL010000010">
    <property type="protein sequence ID" value="MBC5726075.1"/>
    <property type="molecule type" value="Genomic_DNA"/>
</dbReference>